<dbReference type="Pfam" id="PF00497">
    <property type="entry name" value="SBP_bac_3"/>
    <property type="match status" value="1"/>
</dbReference>
<organism evidence="4 5">
    <name type="scientific">Leifsonia kafniensis</name>
    <dbReference type="NCBI Taxonomy" id="475957"/>
    <lineage>
        <taxon>Bacteria</taxon>
        <taxon>Bacillati</taxon>
        <taxon>Actinomycetota</taxon>
        <taxon>Actinomycetes</taxon>
        <taxon>Micrococcales</taxon>
        <taxon>Microbacteriaceae</taxon>
        <taxon>Leifsonia</taxon>
    </lineage>
</organism>
<dbReference type="InterPro" id="IPR001638">
    <property type="entry name" value="Solute-binding_3/MltF_N"/>
</dbReference>
<keyword evidence="1 2" id="KW-0732">Signal</keyword>
<comment type="caution">
    <text evidence="4">The sequence shown here is derived from an EMBL/GenBank/DDBJ whole genome shotgun (WGS) entry which is preliminary data.</text>
</comment>
<feature type="chain" id="PRO_5045275214" evidence="2">
    <location>
        <begin position="29"/>
        <end position="296"/>
    </location>
</feature>
<reference evidence="5" key="1">
    <citation type="journal article" date="2019" name="Int. J. Syst. Evol. Microbiol.">
        <title>The Global Catalogue of Microorganisms (GCM) 10K type strain sequencing project: providing services to taxonomists for standard genome sequencing and annotation.</title>
        <authorList>
            <consortium name="The Broad Institute Genomics Platform"/>
            <consortium name="The Broad Institute Genome Sequencing Center for Infectious Disease"/>
            <person name="Wu L."/>
            <person name="Ma J."/>
        </authorList>
    </citation>
    <scope>NUCLEOTIDE SEQUENCE [LARGE SCALE GENOMIC DNA]</scope>
    <source>
        <strain evidence="5">JCM 17021</strain>
    </source>
</reference>
<proteinExistence type="predicted"/>
<keyword evidence="5" id="KW-1185">Reference proteome</keyword>
<evidence type="ECO:0000313" key="5">
    <source>
        <dbReference type="Proteomes" id="UP001501803"/>
    </source>
</evidence>
<dbReference type="SUPFAM" id="SSF53850">
    <property type="entry name" value="Periplasmic binding protein-like II"/>
    <property type="match status" value="1"/>
</dbReference>
<dbReference type="SMART" id="SM00062">
    <property type="entry name" value="PBPb"/>
    <property type="match status" value="1"/>
</dbReference>
<dbReference type="Proteomes" id="UP001501803">
    <property type="component" value="Unassembled WGS sequence"/>
</dbReference>
<protein>
    <submittedName>
        <fullName evidence="4">ABC transporter substrate-binding protein</fullName>
    </submittedName>
</protein>
<dbReference type="RefSeq" id="WP_345065265.1">
    <property type="nucleotide sequence ID" value="NZ_BAABCN010000003.1"/>
</dbReference>
<dbReference type="PANTHER" id="PTHR35936">
    <property type="entry name" value="MEMBRANE-BOUND LYTIC MUREIN TRANSGLYCOSYLASE F"/>
    <property type="match status" value="1"/>
</dbReference>
<evidence type="ECO:0000256" key="2">
    <source>
        <dbReference type="SAM" id="SignalP"/>
    </source>
</evidence>
<name>A0ABP7KFS9_9MICO</name>
<accession>A0ABP7KFS9</accession>
<feature type="domain" description="Solute-binding protein family 3/N-terminal" evidence="3">
    <location>
        <begin position="57"/>
        <end position="282"/>
    </location>
</feature>
<evidence type="ECO:0000259" key="3">
    <source>
        <dbReference type="SMART" id="SM00062"/>
    </source>
</evidence>
<evidence type="ECO:0000313" key="4">
    <source>
        <dbReference type="EMBL" id="GAA3876195.1"/>
    </source>
</evidence>
<gene>
    <name evidence="4" type="ORF">GCM10022381_18570</name>
</gene>
<evidence type="ECO:0000256" key="1">
    <source>
        <dbReference type="ARBA" id="ARBA00022729"/>
    </source>
</evidence>
<sequence length="296" mass="30170">MRVRLMLPVLAATAALVLTGCVDNSAPAAESGTNSAATEVDSAAVALLPASIAKAGVLRIGTDAQSAPNEYKDADGNPTGWGIELAEGIAGKLGLTTEYKVALFDSIIPSIVGGQLDMGMSSFTDTVEREKVVSFVNHYTAGIQWASQDGTDVDPNNACGLKVAVQSNTVQDTEEIPAKSDACVAAGQAAIEKVRFDTQDAAVNAVVLGQADAWTADSPVALYAIAQTKGKLIPAGKTFDEAPYGIATAKGTGMAEAVQAALQSMIDDGSYDTILDSWGVADGGLNSITIDAAANG</sequence>
<dbReference type="Gene3D" id="3.40.190.10">
    <property type="entry name" value="Periplasmic binding protein-like II"/>
    <property type="match status" value="2"/>
</dbReference>
<dbReference type="PROSITE" id="PS51257">
    <property type="entry name" value="PROKAR_LIPOPROTEIN"/>
    <property type="match status" value="1"/>
</dbReference>
<feature type="signal peptide" evidence="2">
    <location>
        <begin position="1"/>
        <end position="28"/>
    </location>
</feature>
<dbReference type="EMBL" id="BAABCN010000003">
    <property type="protein sequence ID" value="GAA3876195.1"/>
    <property type="molecule type" value="Genomic_DNA"/>
</dbReference>
<dbReference type="CDD" id="cd01004">
    <property type="entry name" value="PBP2_MidA_like"/>
    <property type="match status" value="1"/>
</dbReference>
<dbReference type="PANTHER" id="PTHR35936:SF17">
    <property type="entry name" value="ARGININE-BINDING EXTRACELLULAR PROTEIN ARTP"/>
    <property type="match status" value="1"/>
</dbReference>